<proteinExistence type="predicted"/>
<organism evidence="2 3">
    <name type="scientific">Linnemannia elongata AG-77</name>
    <dbReference type="NCBI Taxonomy" id="1314771"/>
    <lineage>
        <taxon>Eukaryota</taxon>
        <taxon>Fungi</taxon>
        <taxon>Fungi incertae sedis</taxon>
        <taxon>Mucoromycota</taxon>
        <taxon>Mortierellomycotina</taxon>
        <taxon>Mortierellomycetes</taxon>
        <taxon>Mortierellales</taxon>
        <taxon>Mortierellaceae</taxon>
        <taxon>Linnemannia</taxon>
    </lineage>
</organism>
<accession>A0A197JHN8</accession>
<dbReference type="EMBL" id="KV442090">
    <property type="protein sequence ID" value="OAQ24655.1"/>
    <property type="molecule type" value="Genomic_DNA"/>
</dbReference>
<evidence type="ECO:0000256" key="1">
    <source>
        <dbReference type="SAM" id="MobiDB-lite"/>
    </source>
</evidence>
<dbReference type="InterPro" id="IPR012093">
    <property type="entry name" value="Pirin"/>
</dbReference>
<evidence type="ECO:0000313" key="3">
    <source>
        <dbReference type="Proteomes" id="UP000078512"/>
    </source>
</evidence>
<name>A0A197JHN8_9FUNG</name>
<evidence type="ECO:0000313" key="2">
    <source>
        <dbReference type="EMBL" id="OAQ24655.1"/>
    </source>
</evidence>
<dbReference type="Gene3D" id="2.60.120.10">
    <property type="entry name" value="Jelly Rolls"/>
    <property type="match status" value="1"/>
</dbReference>
<gene>
    <name evidence="2" type="ORF">K457DRAFT_902286</name>
</gene>
<dbReference type="InterPro" id="IPR011051">
    <property type="entry name" value="RmlC_Cupin_sf"/>
</dbReference>
<dbReference type="Proteomes" id="UP000078512">
    <property type="component" value="Unassembled WGS sequence"/>
</dbReference>
<dbReference type="AlphaFoldDB" id="A0A197JHN8"/>
<sequence>MLPGCGIVYSEMSHEDERTHWLQLWTNLPKEHKMCEPQYQELLDGQTPCARPQDGVFVKVIAGESHGVKSHIYTRTPTMLLDFKMDKNQTVTQTIPAFRQHATDSFKLSAAPHILGIPTARLKQKRTIPSSSPRMVPAPSGSRQRMRQRIL</sequence>
<dbReference type="PANTHER" id="PTHR13903:SF8">
    <property type="entry name" value="PIRIN"/>
    <property type="match status" value="1"/>
</dbReference>
<reference evidence="2 3" key="1">
    <citation type="submission" date="2016-05" db="EMBL/GenBank/DDBJ databases">
        <title>Genome sequencing reveals origins of a unique bacterial endosymbiosis in the earliest lineages of terrestrial Fungi.</title>
        <authorList>
            <consortium name="DOE Joint Genome Institute"/>
            <person name="Uehling J."/>
            <person name="Gryganskyi A."/>
            <person name="Hameed K."/>
            <person name="Tschaplinski T."/>
            <person name="Misztal P."/>
            <person name="Wu S."/>
            <person name="Desiro A."/>
            <person name="Vande Pol N."/>
            <person name="Du Z.-Y."/>
            <person name="Zienkiewicz A."/>
            <person name="Zienkiewicz K."/>
            <person name="Morin E."/>
            <person name="Tisserant E."/>
            <person name="Splivallo R."/>
            <person name="Hainaut M."/>
            <person name="Henrissat B."/>
            <person name="Ohm R."/>
            <person name="Kuo A."/>
            <person name="Yan J."/>
            <person name="Lipzen A."/>
            <person name="Nolan M."/>
            <person name="Labutti K."/>
            <person name="Barry K."/>
            <person name="Goldstein A."/>
            <person name="Labbe J."/>
            <person name="Schadt C."/>
            <person name="Tuskan G."/>
            <person name="Grigoriev I."/>
            <person name="Martin F."/>
            <person name="Vilgalys R."/>
            <person name="Bonito G."/>
        </authorList>
    </citation>
    <scope>NUCLEOTIDE SEQUENCE [LARGE SCALE GENOMIC DNA]</scope>
    <source>
        <strain evidence="2 3">AG-77</strain>
    </source>
</reference>
<dbReference type="OrthoDB" id="198735at2759"/>
<feature type="region of interest" description="Disordered" evidence="1">
    <location>
        <begin position="125"/>
        <end position="151"/>
    </location>
</feature>
<dbReference type="GO" id="GO:0005634">
    <property type="term" value="C:nucleus"/>
    <property type="evidence" value="ECO:0007669"/>
    <property type="project" value="TreeGrafter"/>
</dbReference>
<keyword evidence="3" id="KW-1185">Reference proteome</keyword>
<dbReference type="SUPFAM" id="SSF51182">
    <property type="entry name" value="RmlC-like cupins"/>
    <property type="match status" value="1"/>
</dbReference>
<protein>
    <submittedName>
        <fullName evidence="2">RmlC-like cupin</fullName>
    </submittedName>
</protein>
<dbReference type="GO" id="GO:0008127">
    <property type="term" value="F:quercetin 2,3-dioxygenase activity"/>
    <property type="evidence" value="ECO:0007669"/>
    <property type="project" value="TreeGrafter"/>
</dbReference>
<dbReference type="PANTHER" id="PTHR13903">
    <property type="entry name" value="PIRIN-RELATED"/>
    <property type="match status" value="1"/>
</dbReference>
<dbReference type="STRING" id="1314771.A0A197JHN8"/>
<dbReference type="InterPro" id="IPR014710">
    <property type="entry name" value="RmlC-like_jellyroll"/>
</dbReference>